<sequence>MFALVGFLAVFFQVDGDEDELEVGEGSLVEPVVAGGGPTVVLHAVEDAFDHVPPLVRHAPLKRPCSRPGSYQRSSGVPIPGDNTPPPGSSTTGRESHTGTGDLASTIGTYQTR</sequence>
<organism evidence="2 3">
    <name type="scientific">Bifidobacterium longum (strain NCC 2705)</name>
    <dbReference type="NCBI Taxonomy" id="206672"/>
    <lineage>
        <taxon>Bacteria</taxon>
        <taxon>Bacillati</taxon>
        <taxon>Actinomycetota</taxon>
        <taxon>Actinomycetes</taxon>
        <taxon>Bifidobacteriales</taxon>
        <taxon>Bifidobacteriaceae</taxon>
        <taxon>Bifidobacterium</taxon>
    </lineage>
</organism>
<dbReference type="AlphaFoldDB" id="Q8G7N5"/>
<gene>
    <name evidence="2" type="ordered locus">BL0214</name>
</gene>
<accession>Q8G7N5</accession>
<keyword evidence="3" id="KW-1185">Reference proteome</keyword>
<dbReference type="Proteomes" id="UP000000439">
    <property type="component" value="Chromosome"/>
</dbReference>
<feature type="region of interest" description="Disordered" evidence="1">
    <location>
        <begin position="58"/>
        <end position="113"/>
    </location>
</feature>
<reference evidence="2 3" key="1">
    <citation type="journal article" date="2002" name="Proc. Natl. Acad. Sci. U.S.A.">
        <title>The genome sequence of Bifidobacterium longum reflects its adaptation to the human gastrointestinal tract.</title>
        <authorList>
            <person name="Schell M.A."/>
            <person name="Karmirantzou M."/>
            <person name="Snel B."/>
            <person name="Vilanova D."/>
            <person name="Berger B."/>
            <person name="Pessi G."/>
            <person name="Zwahlen M.C."/>
            <person name="Desiere F."/>
            <person name="Bork P."/>
            <person name="Delley M."/>
            <person name="Pridmore R.D."/>
            <person name="Arigoni F."/>
        </authorList>
    </citation>
    <scope>NUCLEOTIDE SEQUENCE [LARGE SCALE GENOMIC DNA]</scope>
    <source>
        <strain evidence="3">NCC 2705</strain>
    </source>
</reference>
<dbReference type="EnsemblBacteria" id="AAN24066">
    <property type="protein sequence ID" value="AAN24066"/>
    <property type="gene ID" value="BL0214"/>
</dbReference>
<name>Q8G7N5_BIFLO</name>
<evidence type="ECO:0000313" key="3">
    <source>
        <dbReference type="Proteomes" id="UP000000439"/>
    </source>
</evidence>
<dbReference type="EMBL" id="AE014295">
    <property type="protein sequence ID" value="AAN24066.1"/>
    <property type="molecule type" value="Genomic_DNA"/>
</dbReference>
<evidence type="ECO:0000256" key="1">
    <source>
        <dbReference type="SAM" id="MobiDB-lite"/>
    </source>
</evidence>
<dbReference type="HOGENOM" id="CLU_2128628_0_0_11"/>
<dbReference type="KEGG" id="blo:BL0214"/>
<dbReference type="STRING" id="206672.BL0214"/>
<evidence type="ECO:0000313" key="2">
    <source>
        <dbReference type="EMBL" id="AAN24066.1"/>
    </source>
</evidence>
<protein>
    <submittedName>
        <fullName evidence="2">Uncharacterized protein</fullName>
    </submittedName>
</protein>
<proteinExistence type="predicted"/>